<dbReference type="SUPFAM" id="SSF88659">
    <property type="entry name" value="Sigma3 and sigma4 domains of RNA polymerase sigma factors"/>
    <property type="match status" value="2"/>
</dbReference>
<keyword evidence="1" id="KW-0805">Transcription regulation</keyword>
<organism evidence="9 10">
    <name type="scientific">Rubellicoccus peritrichatus</name>
    <dbReference type="NCBI Taxonomy" id="3080537"/>
    <lineage>
        <taxon>Bacteria</taxon>
        <taxon>Pseudomonadati</taxon>
        <taxon>Verrucomicrobiota</taxon>
        <taxon>Opitutia</taxon>
        <taxon>Puniceicoccales</taxon>
        <taxon>Cerasicoccaceae</taxon>
        <taxon>Rubellicoccus</taxon>
    </lineage>
</organism>
<dbReference type="PANTHER" id="PTHR30385">
    <property type="entry name" value="SIGMA FACTOR F FLAGELLAR"/>
    <property type="match status" value="1"/>
</dbReference>
<evidence type="ECO:0000259" key="6">
    <source>
        <dbReference type="Pfam" id="PF04539"/>
    </source>
</evidence>
<dbReference type="InterPro" id="IPR014284">
    <property type="entry name" value="RNA_pol_sigma-70_dom"/>
</dbReference>
<dbReference type="InterPro" id="IPR007630">
    <property type="entry name" value="RNA_pol_sigma70_r4"/>
</dbReference>
<dbReference type="Proteomes" id="UP001304300">
    <property type="component" value="Chromosome"/>
</dbReference>
<dbReference type="RefSeq" id="WP_317835424.1">
    <property type="nucleotide sequence ID" value="NZ_CP136920.1"/>
</dbReference>
<sequence>MKTDIFTDSAPSFSSATPTRLGQPTEAELASRYYPLVGQVVNRMRTNLPPSADLEELHSIGVYGLMSAIRRYDVEQDATFRGYAAMRIRGAILDELRKMDTLPRTRRAKVREMNKVLEKLEQELGRAPKDEEMAKEMGLSTGDFHKLREQIKPKTIISLDCGGNGDETDDPSLHDAIADERHVPCHEKMESRETFSILGQQIETLPERQRQVISMYYFDEMRLAEIAEVFGVTEARICQIHTQAVGQLKKKLVQAAA</sequence>
<reference evidence="9 10" key="1">
    <citation type="submission" date="2023-10" db="EMBL/GenBank/DDBJ databases">
        <title>Rubellicoccus peritrichatus gen. nov., sp. nov., isolated from an algae of coral reef tank.</title>
        <authorList>
            <person name="Luo J."/>
        </authorList>
    </citation>
    <scope>NUCLEOTIDE SEQUENCE [LARGE SCALE GENOMIC DNA]</scope>
    <source>
        <strain evidence="9 10">CR14</strain>
    </source>
</reference>
<evidence type="ECO:0000256" key="1">
    <source>
        <dbReference type="ARBA" id="ARBA00023015"/>
    </source>
</evidence>
<dbReference type="InterPro" id="IPR007624">
    <property type="entry name" value="RNA_pol_sigma70_r3"/>
</dbReference>
<dbReference type="InterPro" id="IPR007627">
    <property type="entry name" value="RNA_pol_sigma70_r2"/>
</dbReference>
<accession>A0AAQ3LBU8</accession>
<dbReference type="EMBL" id="CP136920">
    <property type="protein sequence ID" value="WOO42891.1"/>
    <property type="molecule type" value="Genomic_DNA"/>
</dbReference>
<name>A0AAQ3LBU8_9BACT</name>
<dbReference type="Gene3D" id="1.10.1740.10">
    <property type="match status" value="1"/>
</dbReference>
<proteinExistence type="predicted"/>
<keyword evidence="4" id="KW-0804">Transcription</keyword>
<dbReference type="InterPro" id="IPR000943">
    <property type="entry name" value="RNA_pol_sigma70"/>
</dbReference>
<dbReference type="AlphaFoldDB" id="A0AAQ3LBU8"/>
<feature type="domain" description="RNA polymerase sigma-70 region 4" evidence="8">
    <location>
        <begin position="202"/>
        <end position="250"/>
    </location>
</feature>
<dbReference type="CDD" id="cd06171">
    <property type="entry name" value="Sigma70_r4"/>
    <property type="match status" value="1"/>
</dbReference>
<protein>
    <submittedName>
        <fullName evidence="9">FliA/WhiG family RNA polymerase sigma factor</fullName>
    </submittedName>
</protein>
<dbReference type="Pfam" id="PF04539">
    <property type="entry name" value="Sigma70_r3"/>
    <property type="match status" value="1"/>
</dbReference>
<evidence type="ECO:0000259" key="7">
    <source>
        <dbReference type="Pfam" id="PF04542"/>
    </source>
</evidence>
<keyword evidence="10" id="KW-1185">Reference proteome</keyword>
<dbReference type="PRINTS" id="PR00046">
    <property type="entry name" value="SIGMA70FCT"/>
</dbReference>
<evidence type="ECO:0000256" key="2">
    <source>
        <dbReference type="ARBA" id="ARBA00023082"/>
    </source>
</evidence>
<keyword evidence="3" id="KW-0238">DNA-binding</keyword>
<dbReference type="Pfam" id="PF04545">
    <property type="entry name" value="Sigma70_r4"/>
    <property type="match status" value="1"/>
</dbReference>
<dbReference type="PANTHER" id="PTHR30385:SF7">
    <property type="entry name" value="RNA POLYMERASE SIGMA FACTOR FLIA"/>
    <property type="match status" value="1"/>
</dbReference>
<dbReference type="GO" id="GO:0003677">
    <property type="term" value="F:DNA binding"/>
    <property type="evidence" value="ECO:0007669"/>
    <property type="project" value="UniProtKB-KW"/>
</dbReference>
<dbReference type="NCBIfam" id="NF005413">
    <property type="entry name" value="PRK06986.1"/>
    <property type="match status" value="1"/>
</dbReference>
<dbReference type="GO" id="GO:0016987">
    <property type="term" value="F:sigma factor activity"/>
    <property type="evidence" value="ECO:0007669"/>
    <property type="project" value="UniProtKB-KW"/>
</dbReference>
<dbReference type="Gene3D" id="1.20.140.160">
    <property type="match status" value="1"/>
</dbReference>
<feature type="compositionally biased region" description="Polar residues" evidence="5">
    <location>
        <begin position="9"/>
        <end position="22"/>
    </location>
</feature>
<evidence type="ECO:0000259" key="8">
    <source>
        <dbReference type="Pfam" id="PF04545"/>
    </source>
</evidence>
<evidence type="ECO:0000313" key="10">
    <source>
        <dbReference type="Proteomes" id="UP001304300"/>
    </source>
</evidence>
<feature type="region of interest" description="Disordered" evidence="5">
    <location>
        <begin position="1"/>
        <end position="24"/>
    </location>
</feature>
<dbReference type="NCBIfam" id="TIGR02937">
    <property type="entry name" value="sigma70-ECF"/>
    <property type="match status" value="1"/>
</dbReference>
<dbReference type="PIRSF" id="PIRSF000770">
    <property type="entry name" value="RNA_pol_sigma-SigE/K"/>
    <property type="match status" value="1"/>
</dbReference>
<evidence type="ECO:0000256" key="3">
    <source>
        <dbReference type="ARBA" id="ARBA00023125"/>
    </source>
</evidence>
<evidence type="ECO:0000256" key="4">
    <source>
        <dbReference type="ARBA" id="ARBA00023163"/>
    </source>
</evidence>
<dbReference type="KEGG" id="puo:RZN69_07285"/>
<dbReference type="GO" id="GO:0003899">
    <property type="term" value="F:DNA-directed RNA polymerase activity"/>
    <property type="evidence" value="ECO:0007669"/>
    <property type="project" value="InterPro"/>
</dbReference>
<keyword evidence="2" id="KW-0731">Sigma factor</keyword>
<feature type="domain" description="RNA polymerase sigma-70 region 2" evidence="7">
    <location>
        <begin position="29"/>
        <end position="98"/>
    </location>
</feature>
<gene>
    <name evidence="9" type="ORF">RZN69_07285</name>
</gene>
<evidence type="ECO:0000256" key="5">
    <source>
        <dbReference type="SAM" id="MobiDB-lite"/>
    </source>
</evidence>
<dbReference type="Pfam" id="PF04542">
    <property type="entry name" value="Sigma70_r2"/>
    <property type="match status" value="1"/>
</dbReference>
<dbReference type="InterPro" id="IPR013324">
    <property type="entry name" value="RNA_pol_sigma_r3/r4-like"/>
</dbReference>
<dbReference type="SUPFAM" id="SSF88946">
    <property type="entry name" value="Sigma2 domain of RNA polymerase sigma factors"/>
    <property type="match status" value="1"/>
</dbReference>
<dbReference type="InterPro" id="IPR012845">
    <property type="entry name" value="RNA_pol_sigma_FliA_WhiG"/>
</dbReference>
<dbReference type="GO" id="GO:0006352">
    <property type="term" value="P:DNA-templated transcription initiation"/>
    <property type="evidence" value="ECO:0007669"/>
    <property type="project" value="InterPro"/>
</dbReference>
<dbReference type="InterPro" id="IPR013325">
    <property type="entry name" value="RNA_pol_sigma_r2"/>
</dbReference>
<dbReference type="NCBIfam" id="TIGR02479">
    <property type="entry name" value="FliA_WhiG"/>
    <property type="match status" value="1"/>
</dbReference>
<evidence type="ECO:0000313" key="9">
    <source>
        <dbReference type="EMBL" id="WOO42891.1"/>
    </source>
</evidence>
<feature type="domain" description="RNA polymerase sigma-70 region 3" evidence="6">
    <location>
        <begin position="110"/>
        <end position="180"/>
    </location>
</feature>